<evidence type="ECO:0000313" key="2">
    <source>
        <dbReference type="EMBL" id="EPB69497.1"/>
    </source>
</evidence>
<name>A0A0D6LPD3_9BILA</name>
<accession>A0A0D6LPD3</accession>
<protein>
    <submittedName>
        <fullName evidence="2">Uncharacterized protein</fullName>
    </submittedName>
</protein>
<feature type="compositionally biased region" description="Basic and acidic residues" evidence="1">
    <location>
        <begin position="39"/>
        <end position="55"/>
    </location>
</feature>
<dbReference type="EMBL" id="KE125288">
    <property type="protein sequence ID" value="EPB69497.1"/>
    <property type="molecule type" value="Genomic_DNA"/>
</dbReference>
<feature type="region of interest" description="Disordered" evidence="1">
    <location>
        <begin position="1"/>
        <end position="55"/>
    </location>
</feature>
<keyword evidence="3" id="KW-1185">Reference proteome</keyword>
<dbReference type="Proteomes" id="UP000054495">
    <property type="component" value="Unassembled WGS sequence"/>
</dbReference>
<sequence>MVMQMLSQLLLGGGPPNGTSSGQQGQAGGSQGGAIPQQSEREGSDLNHLKNAERY</sequence>
<organism evidence="2 3">
    <name type="scientific">Ancylostoma ceylanicum</name>
    <dbReference type="NCBI Taxonomy" id="53326"/>
    <lineage>
        <taxon>Eukaryota</taxon>
        <taxon>Metazoa</taxon>
        <taxon>Ecdysozoa</taxon>
        <taxon>Nematoda</taxon>
        <taxon>Chromadorea</taxon>
        <taxon>Rhabditida</taxon>
        <taxon>Rhabditina</taxon>
        <taxon>Rhabditomorpha</taxon>
        <taxon>Strongyloidea</taxon>
        <taxon>Ancylostomatidae</taxon>
        <taxon>Ancylostomatinae</taxon>
        <taxon>Ancylostoma</taxon>
    </lineage>
</organism>
<proteinExistence type="predicted"/>
<evidence type="ECO:0000256" key="1">
    <source>
        <dbReference type="SAM" id="MobiDB-lite"/>
    </source>
</evidence>
<evidence type="ECO:0000313" key="3">
    <source>
        <dbReference type="Proteomes" id="UP000054495"/>
    </source>
</evidence>
<feature type="compositionally biased region" description="Low complexity" evidence="1">
    <location>
        <begin position="1"/>
        <end position="10"/>
    </location>
</feature>
<gene>
    <name evidence="2" type="ORF">ANCCEY_11403</name>
</gene>
<dbReference type="AlphaFoldDB" id="A0A0D6LPD3"/>
<reference evidence="2 3" key="1">
    <citation type="submission" date="2013-05" db="EMBL/GenBank/DDBJ databases">
        <title>Draft genome of the parasitic nematode Anyclostoma ceylanicum.</title>
        <authorList>
            <person name="Mitreva M."/>
        </authorList>
    </citation>
    <scope>NUCLEOTIDE SEQUENCE [LARGE SCALE GENOMIC DNA]</scope>
</reference>